<accession>A0A1V3ITP0</accession>
<name>A0A1V3ITP0_9PAST</name>
<protein>
    <submittedName>
        <fullName evidence="1">Uncharacterized protein</fullName>
    </submittedName>
</protein>
<dbReference type="AlphaFoldDB" id="A0A1V3ITP0"/>
<sequence length="69" mass="7581">MNTLAMQDKLEDIRSDLGGLQCVRHLLEITANSHDTLSYQQLAGLIGVFVAALDWHVEEMQGLLSAKNG</sequence>
<evidence type="ECO:0000313" key="1">
    <source>
        <dbReference type="EMBL" id="OOF45632.1"/>
    </source>
</evidence>
<dbReference type="RefSeq" id="WP_077474017.1">
    <property type="nucleotide sequence ID" value="NZ_MLHK01000029.1"/>
</dbReference>
<dbReference type="Proteomes" id="UP000188728">
    <property type="component" value="Unassembled WGS sequence"/>
</dbReference>
<gene>
    <name evidence="1" type="ORF">BKK51_05980</name>
</gene>
<reference evidence="1 2" key="1">
    <citation type="submission" date="2016-10" db="EMBL/GenBank/DDBJ databases">
        <title>Rodentibacter gen. nov. and new species.</title>
        <authorList>
            <person name="Christensen H."/>
        </authorList>
    </citation>
    <scope>NUCLEOTIDE SEQUENCE [LARGE SCALE GENOMIC DNA]</scope>
    <source>
        <strain evidence="1 2">H1983213011</strain>
    </source>
</reference>
<evidence type="ECO:0000313" key="2">
    <source>
        <dbReference type="Proteomes" id="UP000188728"/>
    </source>
</evidence>
<proteinExistence type="predicted"/>
<dbReference type="EMBL" id="MLHK01000029">
    <property type="protein sequence ID" value="OOF45632.1"/>
    <property type="molecule type" value="Genomic_DNA"/>
</dbReference>
<comment type="caution">
    <text evidence="1">The sequence shown here is derived from an EMBL/GenBank/DDBJ whole genome shotgun (WGS) entry which is preliminary data.</text>
</comment>
<organism evidence="1 2">
    <name type="scientific">Rodentibacter trehalosifermentans</name>
    <dbReference type="NCBI Taxonomy" id="1908263"/>
    <lineage>
        <taxon>Bacteria</taxon>
        <taxon>Pseudomonadati</taxon>
        <taxon>Pseudomonadota</taxon>
        <taxon>Gammaproteobacteria</taxon>
        <taxon>Pasteurellales</taxon>
        <taxon>Pasteurellaceae</taxon>
        <taxon>Rodentibacter</taxon>
    </lineage>
</organism>